<protein>
    <submittedName>
        <fullName evidence="2">ASCH domain protein</fullName>
    </submittedName>
</protein>
<dbReference type="InterPro" id="IPR015947">
    <property type="entry name" value="PUA-like_sf"/>
</dbReference>
<evidence type="ECO:0000313" key="2">
    <source>
        <dbReference type="EMBL" id="AIW55205.1"/>
    </source>
</evidence>
<name>A0A0A0UZ66_BIFBR</name>
<dbReference type="RefSeq" id="WP_080988527.1">
    <property type="nucleotide sequence ID" value="NZ_KM406416.1"/>
</dbReference>
<dbReference type="SUPFAM" id="SSF88697">
    <property type="entry name" value="PUA domain-like"/>
    <property type="match status" value="1"/>
</dbReference>
<accession>A0A0A0UZ66</accession>
<reference evidence="2" key="1">
    <citation type="journal article" date="2015" name="Appl. Environ. Microbiol.">
        <title>Discovery of a conjugative megaplasmid in Bifidobacterium breve.</title>
        <authorList>
            <person name="Bottacini F."/>
            <person name="O'Connell Motherway M."/>
            <person name="Casey E."/>
            <person name="McDonnell B."/>
            <person name="Mahony J."/>
            <person name="Ventura M."/>
            <person name="van Sinderen D."/>
        </authorList>
    </citation>
    <scope>NUCLEOTIDE SEQUENCE</scope>
    <source>
        <strain evidence="2">JCM 7017</strain>
        <plasmid evidence="2">megaplasmid pMP7017</plasmid>
    </source>
</reference>
<proteinExistence type="predicted"/>
<organism evidence="2">
    <name type="scientific">Bifidobacterium breve</name>
    <dbReference type="NCBI Taxonomy" id="1685"/>
    <lineage>
        <taxon>Bacteria</taxon>
        <taxon>Bacillati</taxon>
        <taxon>Actinomycetota</taxon>
        <taxon>Actinomycetes</taxon>
        <taxon>Bifidobacteriales</taxon>
        <taxon>Bifidobacteriaceae</taxon>
        <taxon>Bifidobacterium</taxon>
    </lineage>
</organism>
<evidence type="ECO:0000259" key="1">
    <source>
        <dbReference type="Pfam" id="PF04266"/>
    </source>
</evidence>
<dbReference type="EMBL" id="KM406416">
    <property type="protein sequence ID" value="AIW55205.1"/>
    <property type="molecule type" value="Genomic_DNA"/>
</dbReference>
<gene>
    <name evidence="2" type="ORF">B7017_p0156</name>
</gene>
<feature type="domain" description="ASCH" evidence="1">
    <location>
        <begin position="14"/>
        <end position="62"/>
    </location>
</feature>
<dbReference type="InterPro" id="IPR007374">
    <property type="entry name" value="ASCH_domain"/>
</dbReference>
<dbReference type="AlphaFoldDB" id="A0A0A0UZ66"/>
<dbReference type="Pfam" id="PF04266">
    <property type="entry name" value="ASCH"/>
    <property type="match status" value="1"/>
</dbReference>
<dbReference type="Gene3D" id="2.30.130.30">
    <property type="entry name" value="Hypothetical protein"/>
    <property type="match status" value="1"/>
</dbReference>
<sequence length="199" mass="22210">MNDGIRVSAAVFALKPKWADLILDGEKTIEIRRSRMSRMIGRMLVYRTGTGLIVGEVRVKGMHAAMPDVIWRKYGPASGLSKEEFDEYAQGADRLYAYRLESPVRYDRPKTLSEVGLKHAPQSWRYLPETAEPAVPQPSMDHVPEALRLLTAAADQWELHRFATGDNGDRARAISGMFSKLLAGIDETRDGGGNHGETR</sequence>
<keyword evidence="2" id="KW-0614">Plasmid</keyword>
<geneLocation type="plasmid" evidence="2">
    <name>megaplasmid pMP7017</name>
</geneLocation>